<dbReference type="PANTHER" id="PTHR46797">
    <property type="entry name" value="HTH-TYPE TRANSCRIPTIONAL REGULATOR"/>
    <property type="match status" value="1"/>
</dbReference>
<name>A0A4P6K571_KTERU</name>
<dbReference type="InterPro" id="IPR001387">
    <property type="entry name" value="Cro/C1-type_HTH"/>
</dbReference>
<proteinExistence type="predicted"/>
<dbReference type="Gene3D" id="1.10.1660.10">
    <property type="match status" value="1"/>
</dbReference>
<dbReference type="InterPro" id="IPR050807">
    <property type="entry name" value="TransReg_Diox_bact_type"/>
</dbReference>
<dbReference type="CDD" id="cd00592">
    <property type="entry name" value="HTH_MerR-like"/>
    <property type="match status" value="1"/>
</dbReference>
<dbReference type="PROSITE" id="PS50937">
    <property type="entry name" value="HTH_MERR_2"/>
    <property type="match status" value="1"/>
</dbReference>
<dbReference type="Pfam" id="PF13411">
    <property type="entry name" value="MerR_1"/>
    <property type="match status" value="1"/>
</dbReference>
<dbReference type="CDD" id="cd00093">
    <property type="entry name" value="HTH_XRE"/>
    <property type="match status" value="1"/>
</dbReference>
<dbReference type="SMART" id="SM00422">
    <property type="entry name" value="HTH_MERR"/>
    <property type="match status" value="1"/>
</dbReference>
<dbReference type="SUPFAM" id="SSF46955">
    <property type="entry name" value="Putative DNA-binding domain"/>
    <property type="match status" value="1"/>
</dbReference>
<evidence type="ECO:0000313" key="4">
    <source>
        <dbReference type="EMBL" id="QBD83093.1"/>
    </source>
</evidence>
<keyword evidence="1" id="KW-0238">DNA-binding</keyword>
<dbReference type="InterPro" id="IPR013096">
    <property type="entry name" value="Cupin_2"/>
</dbReference>
<protein>
    <submittedName>
        <fullName evidence="4">MerR family transcriptional regulator</fullName>
    </submittedName>
</protein>
<dbReference type="InterPro" id="IPR009061">
    <property type="entry name" value="DNA-bd_dom_put_sf"/>
</dbReference>
<dbReference type="PROSITE" id="PS50943">
    <property type="entry name" value="HTH_CROC1"/>
    <property type="match status" value="1"/>
</dbReference>
<dbReference type="Gene3D" id="1.10.260.40">
    <property type="entry name" value="lambda repressor-like DNA-binding domains"/>
    <property type="match status" value="1"/>
</dbReference>
<dbReference type="KEGG" id="kbs:EPA93_46880"/>
<dbReference type="GO" id="GO:0003677">
    <property type="term" value="F:DNA binding"/>
    <property type="evidence" value="ECO:0007669"/>
    <property type="project" value="UniProtKB-KW"/>
</dbReference>
<dbReference type="RefSeq" id="WP_129894161.1">
    <property type="nucleotide sequence ID" value="NZ_CP035758.1"/>
</dbReference>
<dbReference type="PROSITE" id="PS00552">
    <property type="entry name" value="HTH_MERR_1"/>
    <property type="match status" value="1"/>
</dbReference>
<dbReference type="InterPro" id="IPR011051">
    <property type="entry name" value="RmlC_Cupin_sf"/>
</dbReference>
<feature type="domain" description="HTH merR-type" evidence="2">
    <location>
        <begin position="17"/>
        <end position="86"/>
    </location>
</feature>
<dbReference type="GO" id="GO:0005829">
    <property type="term" value="C:cytosol"/>
    <property type="evidence" value="ECO:0007669"/>
    <property type="project" value="TreeGrafter"/>
</dbReference>
<dbReference type="AlphaFoldDB" id="A0A4P6K571"/>
<dbReference type="EMBL" id="CP035758">
    <property type="protein sequence ID" value="QBD83093.1"/>
    <property type="molecule type" value="Genomic_DNA"/>
</dbReference>
<organism evidence="4 5">
    <name type="scientific">Ktedonosporobacter rubrisoli</name>
    <dbReference type="NCBI Taxonomy" id="2509675"/>
    <lineage>
        <taxon>Bacteria</taxon>
        <taxon>Bacillati</taxon>
        <taxon>Chloroflexota</taxon>
        <taxon>Ktedonobacteria</taxon>
        <taxon>Ktedonobacterales</taxon>
        <taxon>Ktedonosporobacteraceae</taxon>
        <taxon>Ktedonosporobacter</taxon>
    </lineage>
</organism>
<feature type="domain" description="HTH cro/C1-type" evidence="3">
    <location>
        <begin position="106"/>
        <end position="160"/>
    </location>
</feature>
<dbReference type="GO" id="GO:0003700">
    <property type="term" value="F:DNA-binding transcription factor activity"/>
    <property type="evidence" value="ECO:0007669"/>
    <property type="project" value="TreeGrafter"/>
</dbReference>
<dbReference type="Pfam" id="PF07883">
    <property type="entry name" value="Cupin_2"/>
    <property type="match status" value="1"/>
</dbReference>
<dbReference type="OrthoDB" id="34624at2"/>
<sequence length="297" mass="33156">MHSEPHIEEGTTAGEHLYSIGEIARLTGVSQGLLRLWEREGLISPQRTPGGHRYYSFDDLARLRQITHLRRVEGLNTAAIRRELGSAEKTIASETTENELNLGLRLRALRIEQSLSLAEIAERTGLSISFLSAVERGQSSISLGNLFKLADAYGTTVPGLSSEHRGKHNSNMLHPEDRPRFVANHGLVVIEDLITRSGALEAQRIEIQPGGGSEEPYAHPGEEFIYIIAGQLEFWINGNDHYNLQTGDSLYFFSTQLHHWRNTSDSPATVLWINVPIVDISGSNERHIARQRAHEIC</sequence>
<keyword evidence="5" id="KW-1185">Reference proteome</keyword>
<dbReference type="PANTHER" id="PTHR46797:SF1">
    <property type="entry name" value="METHYLPHOSPHONATE SYNTHASE"/>
    <property type="match status" value="1"/>
</dbReference>
<dbReference type="Pfam" id="PF01381">
    <property type="entry name" value="HTH_3"/>
    <property type="match status" value="1"/>
</dbReference>
<gene>
    <name evidence="4" type="ORF">EPA93_46880</name>
</gene>
<dbReference type="Gene3D" id="2.60.120.10">
    <property type="entry name" value="Jelly Rolls"/>
    <property type="match status" value="1"/>
</dbReference>
<dbReference type="InterPro" id="IPR014710">
    <property type="entry name" value="RmlC-like_jellyroll"/>
</dbReference>
<accession>A0A4P6K571</accession>
<dbReference type="SMART" id="SM00530">
    <property type="entry name" value="HTH_XRE"/>
    <property type="match status" value="1"/>
</dbReference>
<evidence type="ECO:0000259" key="3">
    <source>
        <dbReference type="PROSITE" id="PS50943"/>
    </source>
</evidence>
<reference evidence="4 5" key="1">
    <citation type="submission" date="2019-01" db="EMBL/GenBank/DDBJ databases">
        <title>Ktedonosporobacter rubrisoli SCAWS-G2.</title>
        <authorList>
            <person name="Huang Y."/>
            <person name="Yan B."/>
        </authorList>
    </citation>
    <scope>NUCLEOTIDE SEQUENCE [LARGE SCALE GENOMIC DNA]</scope>
    <source>
        <strain evidence="4 5">SCAWS-G2</strain>
    </source>
</reference>
<dbReference type="Proteomes" id="UP000290365">
    <property type="component" value="Chromosome"/>
</dbReference>
<dbReference type="SUPFAM" id="SSF51182">
    <property type="entry name" value="RmlC-like cupins"/>
    <property type="match status" value="1"/>
</dbReference>
<dbReference type="InterPro" id="IPR000551">
    <property type="entry name" value="MerR-type_HTH_dom"/>
</dbReference>
<dbReference type="InterPro" id="IPR010982">
    <property type="entry name" value="Lambda_DNA-bd_dom_sf"/>
</dbReference>
<dbReference type="SUPFAM" id="SSF47413">
    <property type="entry name" value="lambda repressor-like DNA-binding domains"/>
    <property type="match status" value="1"/>
</dbReference>
<evidence type="ECO:0000259" key="2">
    <source>
        <dbReference type="PROSITE" id="PS50937"/>
    </source>
</evidence>
<evidence type="ECO:0000256" key="1">
    <source>
        <dbReference type="ARBA" id="ARBA00023125"/>
    </source>
</evidence>
<evidence type="ECO:0000313" key="5">
    <source>
        <dbReference type="Proteomes" id="UP000290365"/>
    </source>
</evidence>
<dbReference type="CDD" id="cd02209">
    <property type="entry name" value="cupin_XRE_C"/>
    <property type="match status" value="1"/>
</dbReference>